<accession>A0ABP1PSX8</accession>
<dbReference type="EMBL" id="CAXLJM020000010">
    <property type="protein sequence ID" value="CAL8076194.1"/>
    <property type="molecule type" value="Genomic_DNA"/>
</dbReference>
<keyword evidence="11" id="KW-1185">Reference proteome</keyword>
<feature type="coiled-coil region" evidence="8">
    <location>
        <begin position="58"/>
        <end position="85"/>
    </location>
</feature>
<evidence type="ECO:0000256" key="9">
    <source>
        <dbReference type="SAM" id="MobiDB-lite"/>
    </source>
</evidence>
<proteinExistence type="inferred from homology"/>
<feature type="region of interest" description="Disordered" evidence="9">
    <location>
        <begin position="15"/>
        <end position="42"/>
    </location>
</feature>
<dbReference type="Proteomes" id="UP001642540">
    <property type="component" value="Unassembled WGS sequence"/>
</dbReference>
<evidence type="ECO:0000256" key="2">
    <source>
        <dbReference type="ARBA" id="ARBA00006653"/>
    </source>
</evidence>
<dbReference type="Pfam" id="PF08700">
    <property type="entry name" value="VPS51_Exo84_N"/>
    <property type="match status" value="1"/>
</dbReference>
<name>A0ABP1PSX8_9HEXA</name>
<keyword evidence="5" id="KW-0653">Protein transport</keyword>
<evidence type="ECO:0000256" key="4">
    <source>
        <dbReference type="ARBA" id="ARBA00022448"/>
    </source>
</evidence>
<evidence type="ECO:0000313" key="11">
    <source>
        <dbReference type="Proteomes" id="UP001642540"/>
    </source>
</evidence>
<comment type="similarity">
    <text evidence="2">Belongs to the COG1 family.</text>
</comment>
<protein>
    <recommendedName>
        <fullName evidence="3">Conserved oligomeric Golgi complex subunit 1</fullName>
    </recommendedName>
</protein>
<evidence type="ECO:0000256" key="5">
    <source>
        <dbReference type="ARBA" id="ARBA00022927"/>
    </source>
</evidence>
<keyword evidence="8" id="KW-0175">Coiled coil</keyword>
<evidence type="ECO:0000313" key="10">
    <source>
        <dbReference type="EMBL" id="CAL8076194.1"/>
    </source>
</evidence>
<dbReference type="InterPro" id="IPR033370">
    <property type="entry name" value="COG1"/>
</dbReference>
<keyword evidence="4" id="KW-0813">Transport</keyword>
<feature type="compositionally biased region" description="Low complexity" evidence="9">
    <location>
        <begin position="16"/>
        <end position="32"/>
    </location>
</feature>
<evidence type="ECO:0000256" key="8">
    <source>
        <dbReference type="SAM" id="Coils"/>
    </source>
</evidence>
<evidence type="ECO:0000256" key="1">
    <source>
        <dbReference type="ARBA" id="ARBA00004395"/>
    </source>
</evidence>
<reference evidence="10 11" key="1">
    <citation type="submission" date="2024-08" db="EMBL/GenBank/DDBJ databases">
        <authorList>
            <person name="Cucini C."/>
            <person name="Frati F."/>
        </authorList>
    </citation>
    <scope>NUCLEOTIDE SEQUENCE [LARGE SCALE GENOMIC DNA]</scope>
</reference>
<evidence type="ECO:0000256" key="6">
    <source>
        <dbReference type="ARBA" id="ARBA00023034"/>
    </source>
</evidence>
<sequence>MAAPVAIQLAGAMALTGATPPKSPTSPTVSSPGGQGFPKTPSPFIDLNVRQVFETRGLDQTKEISKRVNSEIEKKREELRTLVGERYRDLIDAADTIASMSSSSATIYAKLSTLRQRMGTLPNQLNNVPKTESLSCIAVTKSSGSVHLSKEELEIAFELKLSLEAPRVVQKFLDERKVISATHLYLLFDRSLCQKDKPYRWEFLANAVKKSTETGTTIKNLILKSCDEVMEDFSTSPQKIAECIVAKQILMQCTCKEVLTAFLSQRIQMSEHSLKLILNTDFVDNVAKTLNDIYIMFIDGQLYSSALKEIRRPQVSVSSFGLKYAPKIMDLFNQESIIIEDAPRASQLAQLLLTSYVHPLKGLLNQCFLQNQYLVQQQSFEELSEYQKCTVDILKRNTDDLMRIVLGTAKTLWSETFYPVFQLKCEQISRMKIEVIFKHLSDEDFPNYKKLDEEFNLMTYIWKASLPATSRASGSSTKDVDLKLKCISPQIAGICEEMEERFLIFLKDFQKLGDFSLKKFISQKILEEWQKFLDLEMKNSSSSSLFLGRFVSSLGELCPTIWKLMDVKDGNELRASFSNISEVCWTQWANETSEKLLKYIQSKMELDSKAVSAFMPVAEEYIPEGEEAVKPSIRVPLQISHILHSSLFILCNDLSHVGPQSIPKRVREAFRQSVGSKIIQFYQKLIDDSKSSVSPQTAIQLIFDVKFCQWFHLQLKELADPVIKNLQANLDPFDMDIVSPRLKVNLKRFLFETHLTLGLLFSEESHSFIAQNFKTKMNMSFPSSNKSLNSPLPLLPV</sequence>
<gene>
    <name evidence="10" type="ORF">ODALV1_LOCUS3390</name>
</gene>
<keyword evidence="7" id="KW-0472">Membrane</keyword>
<organism evidence="10 11">
    <name type="scientific">Orchesella dallaii</name>
    <dbReference type="NCBI Taxonomy" id="48710"/>
    <lineage>
        <taxon>Eukaryota</taxon>
        <taxon>Metazoa</taxon>
        <taxon>Ecdysozoa</taxon>
        <taxon>Arthropoda</taxon>
        <taxon>Hexapoda</taxon>
        <taxon>Collembola</taxon>
        <taxon>Entomobryomorpha</taxon>
        <taxon>Entomobryoidea</taxon>
        <taxon>Orchesellidae</taxon>
        <taxon>Orchesellinae</taxon>
        <taxon>Orchesella</taxon>
    </lineage>
</organism>
<evidence type="ECO:0000256" key="3">
    <source>
        <dbReference type="ARBA" id="ARBA00020978"/>
    </source>
</evidence>
<dbReference type="PANTHER" id="PTHR31658:SF0">
    <property type="entry name" value="CONSERVED OLIGOMERIC GOLGI COMPLEX SUBUNIT 1"/>
    <property type="match status" value="1"/>
</dbReference>
<comment type="caution">
    <text evidence="10">The sequence shown here is derived from an EMBL/GenBank/DDBJ whole genome shotgun (WGS) entry which is preliminary data.</text>
</comment>
<keyword evidence="6" id="KW-0333">Golgi apparatus</keyword>
<dbReference type="PANTHER" id="PTHR31658">
    <property type="entry name" value="CONSERVED OLIGOMERIC GOLGI COMPLEX SUBUNIT 1"/>
    <property type="match status" value="1"/>
</dbReference>
<evidence type="ECO:0000256" key="7">
    <source>
        <dbReference type="ARBA" id="ARBA00023136"/>
    </source>
</evidence>
<comment type="subcellular location">
    <subcellularLocation>
        <location evidence="1">Golgi apparatus membrane</location>
        <topology evidence="1">Peripheral membrane protein</topology>
    </subcellularLocation>
</comment>